<dbReference type="CDD" id="cd20328">
    <property type="entry name" value="FXYD3-like"/>
    <property type="match status" value="1"/>
</dbReference>
<evidence type="ECO:0000256" key="6">
    <source>
        <dbReference type="ARBA" id="ARBA00023136"/>
    </source>
</evidence>
<dbReference type="PANTHER" id="PTHR14132">
    <property type="entry name" value="SODIUM/POTASSIUM-TRANSPORTING ATPASE SUBUNIT GAMMA"/>
    <property type="match status" value="1"/>
</dbReference>
<keyword evidence="6 7" id="KW-0472">Membrane</keyword>
<evidence type="ECO:0000256" key="2">
    <source>
        <dbReference type="ARBA" id="ARBA00005948"/>
    </source>
</evidence>
<dbReference type="AlphaFoldDB" id="A0A6P6LIY0"/>
<dbReference type="InterPro" id="IPR000272">
    <property type="entry name" value="Ion-transport_regulator_FXYD"/>
</dbReference>
<keyword evidence="4 7" id="KW-0812">Transmembrane</keyword>
<dbReference type="GeneID" id="113059254"/>
<evidence type="ECO:0000313" key="10">
    <source>
        <dbReference type="RefSeq" id="XP_026083396.1"/>
    </source>
</evidence>
<dbReference type="Proteomes" id="UP000515129">
    <property type="component" value="Chromosome 41"/>
</dbReference>
<dbReference type="FunFam" id="1.20.5.780:FF:000008">
    <property type="entry name" value="FXYD domain-containing ion transport regulator"/>
    <property type="match status" value="1"/>
</dbReference>
<evidence type="ECO:0000256" key="1">
    <source>
        <dbReference type="ARBA" id="ARBA00004167"/>
    </source>
</evidence>
<feature type="signal peptide" evidence="7">
    <location>
        <begin position="1"/>
        <end position="18"/>
    </location>
</feature>
<dbReference type="KEGG" id="caua:113059254"/>
<gene>
    <name evidence="10" type="primary">LOC113059254</name>
</gene>
<comment type="subcellular location">
    <subcellularLocation>
        <location evidence="1">Membrane</location>
        <topology evidence="1">Single-pass membrane protein</topology>
    </subcellularLocation>
</comment>
<organism evidence="9 10">
    <name type="scientific">Carassius auratus</name>
    <name type="common">Goldfish</name>
    <dbReference type="NCBI Taxonomy" id="7957"/>
    <lineage>
        <taxon>Eukaryota</taxon>
        <taxon>Metazoa</taxon>
        <taxon>Chordata</taxon>
        <taxon>Craniata</taxon>
        <taxon>Vertebrata</taxon>
        <taxon>Euteleostomi</taxon>
        <taxon>Actinopterygii</taxon>
        <taxon>Neopterygii</taxon>
        <taxon>Teleostei</taxon>
        <taxon>Ostariophysi</taxon>
        <taxon>Cypriniformes</taxon>
        <taxon>Cyprinidae</taxon>
        <taxon>Cyprininae</taxon>
        <taxon>Carassius</taxon>
    </lineage>
</organism>
<evidence type="ECO:0000256" key="4">
    <source>
        <dbReference type="ARBA" id="ARBA00022692"/>
    </source>
</evidence>
<evidence type="ECO:0000256" key="7">
    <source>
        <dbReference type="RuleBase" id="RU364131"/>
    </source>
</evidence>
<keyword evidence="7" id="KW-1133">Transmembrane helix</keyword>
<reference evidence="10" key="1">
    <citation type="submission" date="2025-08" db="UniProtKB">
        <authorList>
            <consortium name="RefSeq"/>
        </authorList>
    </citation>
    <scope>IDENTIFICATION</scope>
    <source>
        <strain evidence="10">Wakin</strain>
        <tissue evidence="10">Muscle</tissue>
    </source>
</reference>
<dbReference type="GO" id="GO:0006811">
    <property type="term" value="P:monoatomic ion transport"/>
    <property type="evidence" value="ECO:0007669"/>
    <property type="project" value="UniProtKB-KW"/>
</dbReference>
<evidence type="ECO:0000256" key="5">
    <source>
        <dbReference type="ARBA" id="ARBA00023065"/>
    </source>
</evidence>
<dbReference type="PANTHER" id="PTHR14132:SF14">
    <property type="entry name" value="FXYD DOMAIN-CONTAINING ION TRANSPORT REGULATOR 5"/>
    <property type="match status" value="1"/>
</dbReference>
<feature type="chain" id="PRO_5028505990" description="FXYD domain-containing ion transport regulator" evidence="7">
    <location>
        <begin position="19"/>
        <end position="89"/>
    </location>
</feature>
<proteinExistence type="inferred from homology"/>
<dbReference type="RefSeq" id="XP_026083396.1">
    <property type="nucleotide sequence ID" value="XM_026227611.1"/>
</dbReference>
<accession>A0A6P6LIY0</accession>
<feature type="region of interest" description="Disordered" evidence="8">
    <location>
        <begin position="69"/>
        <end position="89"/>
    </location>
</feature>
<dbReference type="GO" id="GO:0043269">
    <property type="term" value="P:regulation of monoatomic ion transport"/>
    <property type="evidence" value="ECO:0007669"/>
    <property type="project" value="InterPro"/>
</dbReference>
<sequence>MMKTLALVSLTFLSLVLAEDQQTTEDNPFYFDYHRLRVGGLVLAAILCLIGITILLSGHCRCKFSQDKRRRTGSNAQAMLSDTARASEC</sequence>
<dbReference type="Gene3D" id="1.20.5.780">
    <property type="entry name" value="Single helix bin"/>
    <property type="match status" value="1"/>
</dbReference>
<dbReference type="Pfam" id="PF02038">
    <property type="entry name" value="ATP1G1_PLM_MAT8"/>
    <property type="match status" value="1"/>
</dbReference>
<dbReference type="GO" id="GO:0017080">
    <property type="term" value="F:sodium channel regulator activity"/>
    <property type="evidence" value="ECO:0007669"/>
    <property type="project" value="TreeGrafter"/>
</dbReference>
<dbReference type="OrthoDB" id="9888529at2759"/>
<evidence type="ECO:0000256" key="8">
    <source>
        <dbReference type="SAM" id="MobiDB-lite"/>
    </source>
</evidence>
<dbReference type="GO" id="GO:0016020">
    <property type="term" value="C:membrane"/>
    <property type="evidence" value="ECO:0007669"/>
    <property type="project" value="UniProtKB-SubCell"/>
</dbReference>
<feature type="transmembrane region" description="Helical" evidence="7">
    <location>
        <begin position="42"/>
        <end position="62"/>
    </location>
</feature>
<protein>
    <recommendedName>
        <fullName evidence="7">FXYD domain-containing ion transport regulator</fullName>
    </recommendedName>
</protein>
<keyword evidence="7" id="KW-0732">Signal</keyword>
<keyword evidence="5 7" id="KW-0406">Ion transport</keyword>
<evidence type="ECO:0000256" key="3">
    <source>
        <dbReference type="ARBA" id="ARBA00022448"/>
    </source>
</evidence>
<name>A0A6P6LIY0_CARAU</name>
<comment type="similarity">
    <text evidence="2 7">Belongs to the FXYD family.</text>
</comment>
<evidence type="ECO:0000313" key="9">
    <source>
        <dbReference type="Proteomes" id="UP000515129"/>
    </source>
</evidence>
<keyword evidence="3 7" id="KW-0813">Transport</keyword>
<keyword evidence="9" id="KW-1185">Reference proteome</keyword>